<dbReference type="SUPFAM" id="SSF56112">
    <property type="entry name" value="Protein kinase-like (PK-like)"/>
    <property type="match status" value="1"/>
</dbReference>
<dbReference type="Proteomes" id="UP000189704">
    <property type="component" value="Unplaced"/>
</dbReference>
<evidence type="ECO:0000313" key="12">
    <source>
        <dbReference type="RefSeq" id="XP_021571755.1"/>
    </source>
</evidence>
<keyword evidence="11" id="KW-1185">Reference proteome</keyword>
<dbReference type="GeneID" id="110596286"/>
<gene>
    <name evidence="12" type="primary">LOC110596286</name>
</gene>
<keyword evidence="2" id="KW-0723">Serine/threonine-protein kinase</keyword>
<evidence type="ECO:0000256" key="7">
    <source>
        <dbReference type="ARBA" id="ARBA00047899"/>
    </source>
</evidence>
<evidence type="ECO:0000256" key="2">
    <source>
        <dbReference type="ARBA" id="ARBA00022527"/>
    </source>
</evidence>
<evidence type="ECO:0000256" key="6">
    <source>
        <dbReference type="ARBA" id="ARBA00022840"/>
    </source>
</evidence>
<dbReference type="SMART" id="SM00220">
    <property type="entry name" value="S_TKc"/>
    <property type="match status" value="1"/>
</dbReference>
<evidence type="ECO:0000256" key="3">
    <source>
        <dbReference type="ARBA" id="ARBA00022679"/>
    </source>
</evidence>
<dbReference type="RefSeq" id="XP_021571755.1">
    <property type="nucleotide sequence ID" value="XM_021716080.1"/>
</dbReference>
<feature type="region of interest" description="Disordered" evidence="9">
    <location>
        <begin position="1"/>
        <end position="42"/>
    </location>
</feature>
<evidence type="ECO:0000313" key="11">
    <source>
        <dbReference type="Proteomes" id="UP000189704"/>
    </source>
</evidence>
<evidence type="ECO:0000259" key="10">
    <source>
        <dbReference type="PROSITE" id="PS50011"/>
    </source>
</evidence>
<protein>
    <recommendedName>
        <fullName evidence="1">non-specific serine/threonine protein kinase</fullName>
        <ecNumber evidence="1">2.7.11.1</ecNumber>
    </recommendedName>
</protein>
<reference evidence="12" key="1">
    <citation type="submission" date="2025-08" db="UniProtKB">
        <authorList>
            <consortium name="RefSeq"/>
        </authorList>
    </citation>
    <scope>IDENTIFICATION</scope>
</reference>
<dbReference type="EC" id="2.7.11.1" evidence="1"/>
<comment type="catalytic activity">
    <reaction evidence="8">
        <text>L-seryl-[protein] + ATP = O-phospho-L-seryl-[protein] + ADP + H(+)</text>
        <dbReference type="Rhea" id="RHEA:17989"/>
        <dbReference type="Rhea" id="RHEA-COMP:9863"/>
        <dbReference type="Rhea" id="RHEA-COMP:11604"/>
        <dbReference type="ChEBI" id="CHEBI:15378"/>
        <dbReference type="ChEBI" id="CHEBI:29999"/>
        <dbReference type="ChEBI" id="CHEBI:30616"/>
        <dbReference type="ChEBI" id="CHEBI:83421"/>
        <dbReference type="ChEBI" id="CHEBI:456216"/>
        <dbReference type="EC" id="2.7.11.1"/>
    </reaction>
</comment>
<keyword evidence="3" id="KW-0808">Transferase</keyword>
<evidence type="ECO:0000256" key="5">
    <source>
        <dbReference type="ARBA" id="ARBA00022777"/>
    </source>
</evidence>
<dbReference type="AlphaFoldDB" id="A0A3Q0EBW3"/>
<comment type="catalytic activity">
    <reaction evidence="7">
        <text>L-threonyl-[protein] + ATP = O-phospho-L-threonyl-[protein] + ADP + H(+)</text>
        <dbReference type="Rhea" id="RHEA:46608"/>
        <dbReference type="Rhea" id="RHEA-COMP:11060"/>
        <dbReference type="Rhea" id="RHEA-COMP:11605"/>
        <dbReference type="ChEBI" id="CHEBI:15378"/>
        <dbReference type="ChEBI" id="CHEBI:30013"/>
        <dbReference type="ChEBI" id="CHEBI:30616"/>
        <dbReference type="ChEBI" id="CHEBI:61977"/>
        <dbReference type="ChEBI" id="CHEBI:456216"/>
        <dbReference type="EC" id="2.7.11.1"/>
    </reaction>
</comment>
<dbReference type="GO" id="GO:0005737">
    <property type="term" value="C:cytoplasm"/>
    <property type="evidence" value="ECO:0007669"/>
    <property type="project" value="TreeGrafter"/>
</dbReference>
<name>A0A3Q0EBW3_CARSF</name>
<dbReference type="InterPro" id="IPR011009">
    <property type="entry name" value="Kinase-like_dom_sf"/>
</dbReference>
<organism evidence="11 12">
    <name type="scientific">Carlito syrichta</name>
    <name type="common">Philippine tarsier</name>
    <name type="synonym">Tarsius syrichta</name>
    <dbReference type="NCBI Taxonomy" id="1868482"/>
    <lineage>
        <taxon>Eukaryota</taxon>
        <taxon>Metazoa</taxon>
        <taxon>Chordata</taxon>
        <taxon>Craniata</taxon>
        <taxon>Vertebrata</taxon>
        <taxon>Euteleostomi</taxon>
        <taxon>Mammalia</taxon>
        <taxon>Eutheria</taxon>
        <taxon>Euarchontoglires</taxon>
        <taxon>Primates</taxon>
        <taxon>Haplorrhini</taxon>
        <taxon>Tarsiiformes</taxon>
        <taxon>Tarsiidae</taxon>
        <taxon>Carlito</taxon>
    </lineage>
</organism>
<dbReference type="PROSITE" id="PS50011">
    <property type="entry name" value="PROTEIN_KINASE_DOM"/>
    <property type="match status" value="1"/>
</dbReference>
<sequence length="148" mass="16728">MEPSTRGPVAQATVNSWQGKRRERGGRGDLGTEEKGGPREHPHFCPAPLGLVKLGVHCITGQKVAIKIVNREKLSESVLMKVEREIAILKLIEHPHVLKLHDVYENKKYLYLVLEHVSGGELFDYLVKKGRLTPKEARKFFRQIVSAL</sequence>
<evidence type="ECO:0000256" key="4">
    <source>
        <dbReference type="ARBA" id="ARBA00022741"/>
    </source>
</evidence>
<feature type="non-terminal residue" evidence="12">
    <location>
        <position position="148"/>
    </location>
</feature>
<proteinExistence type="predicted"/>
<keyword evidence="6" id="KW-0067">ATP-binding</keyword>
<dbReference type="Gene3D" id="1.10.510.10">
    <property type="entry name" value="Transferase(Phosphotransferase) domain 1"/>
    <property type="match status" value="1"/>
</dbReference>
<feature type="domain" description="Protein kinase" evidence="10">
    <location>
        <begin position="19"/>
        <end position="148"/>
    </location>
</feature>
<dbReference type="OrthoDB" id="9396925at2759"/>
<dbReference type="PANTHER" id="PTHR24346:SF36">
    <property type="entry name" value="SERINE_THREONINE-PROTEIN KINASE BRSK1 ISOFORM X1-RELATED"/>
    <property type="match status" value="1"/>
</dbReference>
<evidence type="ECO:0000256" key="9">
    <source>
        <dbReference type="SAM" id="MobiDB-lite"/>
    </source>
</evidence>
<keyword evidence="5" id="KW-0418">Kinase</keyword>
<feature type="compositionally biased region" description="Basic and acidic residues" evidence="9">
    <location>
        <begin position="25"/>
        <end position="42"/>
    </location>
</feature>
<evidence type="ECO:0000256" key="1">
    <source>
        <dbReference type="ARBA" id="ARBA00012513"/>
    </source>
</evidence>
<dbReference type="GO" id="GO:0005524">
    <property type="term" value="F:ATP binding"/>
    <property type="evidence" value="ECO:0007669"/>
    <property type="project" value="UniProtKB-KW"/>
</dbReference>
<accession>A0A3Q0EBW3</accession>
<dbReference type="KEGG" id="csyr:110596286"/>
<keyword evidence="4" id="KW-0547">Nucleotide-binding</keyword>
<evidence type="ECO:0000256" key="8">
    <source>
        <dbReference type="ARBA" id="ARBA00048679"/>
    </source>
</evidence>
<dbReference type="InterPro" id="IPR000719">
    <property type="entry name" value="Prot_kinase_dom"/>
</dbReference>
<dbReference type="Pfam" id="PF00069">
    <property type="entry name" value="Pkinase"/>
    <property type="match status" value="1"/>
</dbReference>
<dbReference type="GO" id="GO:0004674">
    <property type="term" value="F:protein serine/threonine kinase activity"/>
    <property type="evidence" value="ECO:0007669"/>
    <property type="project" value="UniProtKB-KW"/>
</dbReference>
<dbReference type="FunFam" id="3.30.200.20:FF:000003">
    <property type="entry name" value="Non-specific serine/threonine protein kinase"/>
    <property type="match status" value="1"/>
</dbReference>
<dbReference type="GO" id="GO:0035556">
    <property type="term" value="P:intracellular signal transduction"/>
    <property type="evidence" value="ECO:0007669"/>
    <property type="project" value="TreeGrafter"/>
</dbReference>
<dbReference type="PANTHER" id="PTHR24346">
    <property type="entry name" value="MAP/MICROTUBULE AFFINITY-REGULATING KINASE"/>
    <property type="match status" value="1"/>
</dbReference>